<keyword evidence="5" id="KW-0804">Transcription</keyword>
<protein>
    <submittedName>
        <fullName evidence="10">Pinin/SDK/memA/ protein conserved region-domain-containing protein</fullName>
    </submittedName>
</protein>
<evidence type="ECO:0000256" key="8">
    <source>
        <dbReference type="SAM" id="MobiDB-lite"/>
    </source>
</evidence>
<comment type="similarity">
    <text evidence="2">Belongs to the pinin family.</text>
</comment>
<feature type="domain" description="Pinin/SDK/MemA protein" evidence="9">
    <location>
        <begin position="82"/>
        <end position="197"/>
    </location>
</feature>
<accession>A0A8K0TDA1</accession>
<gene>
    <name evidence="10" type="ORF">B0T11DRAFT_126226</name>
</gene>
<comment type="subcellular location">
    <subcellularLocation>
        <location evidence="1">Nucleus</location>
    </subcellularLocation>
</comment>
<keyword evidence="3" id="KW-0507">mRNA processing</keyword>
<feature type="compositionally biased region" description="Low complexity" evidence="8">
    <location>
        <begin position="269"/>
        <end position="288"/>
    </location>
</feature>
<feature type="compositionally biased region" description="Basic and acidic residues" evidence="8">
    <location>
        <begin position="51"/>
        <end position="86"/>
    </location>
</feature>
<feature type="compositionally biased region" description="Basic and acidic residues" evidence="8">
    <location>
        <begin position="12"/>
        <end position="24"/>
    </location>
</feature>
<evidence type="ECO:0000313" key="10">
    <source>
        <dbReference type="EMBL" id="KAH7354279.1"/>
    </source>
</evidence>
<evidence type="ECO:0000256" key="6">
    <source>
        <dbReference type="ARBA" id="ARBA00023187"/>
    </source>
</evidence>
<evidence type="ECO:0000313" key="11">
    <source>
        <dbReference type="Proteomes" id="UP000813385"/>
    </source>
</evidence>
<feature type="compositionally biased region" description="Basic and acidic residues" evidence="8">
    <location>
        <begin position="239"/>
        <end position="249"/>
    </location>
</feature>
<evidence type="ECO:0000256" key="4">
    <source>
        <dbReference type="ARBA" id="ARBA00023015"/>
    </source>
</evidence>
<comment type="caution">
    <text evidence="10">The sequence shown here is derived from an EMBL/GenBank/DDBJ whole genome shotgun (WGS) entry which is preliminary data.</text>
</comment>
<organism evidence="10 11">
    <name type="scientific">Plectosphaerella cucumerina</name>
    <dbReference type="NCBI Taxonomy" id="40658"/>
    <lineage>
        <taxon>Eukaryota</taxon>
        <taxon>Fungi</taxon>
        <taxon>Dikarya</taxon>
        <taxon>Ascomycota</taxon>
        <taxon>Pezizomycotina</taxon>
        <taxon>Sordariomycetes</taxon>
        <taxon>Hypocreomycetidae</taxon>
        <taxon>Glomerellales</taxon>
        <taxon>Plectosphaerellaceae</taxon>
        <taxon>Plectosphaerella</taxon>
    </lineage>
</organism>
<keyword evidence="11" id="KW-1185">Reference proteome</keyword>
<dbReference type="Proteomes" id="UP000813385">
    <property type="component" value="Unassembled WGS sequence"/>
</dbReference>
<keyword evidence="6" id="KW-0508">mRNA splicing</keyword>
<keyword evidence="4" id="KW-0805">Transcription regulation</keyword>
<dbReference type="PANTHER" id="PTHR12707:SF0">
    <property type="entry name" value="PININ"/>
    <property type="match status" value="1"/>
</dbReference>
<dbReference type="GO" id="GO:0071013">
    <property type="term" value="C:catalytic step 2 spliceosome"/>
    <property type="evidence" value="ECO:0007669"/>
    <property type="project" value="TreeGrafter"/>
</dbReference>
<dbReference type="GO" id="GO:0008380">
    <property type="term" value="P:RNA splicing"/>
    <property type="evidence" value="ECO:0007669"/>
    <property type="project" value="UniProtKB-KW"/>
</dbReference>
<evidence type="ECO:0000256" key="2">
    <source>
        <dbReference type="ARBA" id="ARBA00010386"/>
    </source>
</evidence>
<evidence type="ECO:0000259" key="9">
    <source>
        <dbReference type="Pfam" id="PF04696"/>
    </source>
</evidence>
<dbReference type="AlphaFoldDB" id="A0A8K0TDA1"/>
<dbReference type="Pfam" id="PF04696">
    <property type="entry name" value="Pinin_SDK_memA"/>
    <property type="match status" value="1"/>
</dbReference>
<proteinExistence type="inferred from homology"/>
<evidence type="ECO:0000256" key="5">
    <source>
        <dbReference type="ARBA" id="ARBA00023163"/>
    </source>
</evidence>
<feature type="compositionally biased region" description="Basic and acidic residues" evidence="8">
    <location>
        <begin position="208"/>
        <end position="228"/>
    </location>
</feature>
<dbReference type="InterPro" id="IPR006786">
    <property type="entry name" value="Pinin_SDK_MemA"/>
</dbReference>
<sequence>MMEGTEVAVPIKDLDATLPEEHAGIKRRASNSPEAEEDTKKRARVEGTQSPKREDHSPTHPERRASIADDHHETKRPAVSKEEEKKRGKRLFGGLLNTLSQKTSTTQQKKRREIEQRQQEKAQKQKVEDDKRLAERLARLNRERRHDQIDFDEKVMKTRHANLIARAHSLYTKAEPRIYYKPWKLTAAQEDILDDQIAEAKATAAREVAQHARRRDEHGQHPNRDRDHSHGRRRASSPRGERLPRRSEAESSAPPPPGPEPAPEPEPPAQEQAQAAPAEAAEAANGSPEHSDKAAPPAVTEKEQPEEQGDVVVDNEEDMVMY</sequence>
<feature type="compositionally biased region" description="Basic and acidic residues" evidence="8">
    <location>
        <begin position="112"/>
        <end position="130"/>
    </location>
</feature>
<feature type="region of interest" description="Disordered" evidence="8">
    <location>
        <begin position="203"/>
        <end position="322"/>
    </location>
</feature>
<dbReference type="OrthoDB" id="330772at2759"/>
<feature type="compositionally biased region" description="Pro residues" evidence="8">
    <location>
        <begin position="253"/>
        <end position="268"/>
    </location>
</feature>
<evidence type="ECO:0000256" key="1">
    <source>
        <dbReference type="ARBA" id="ARBA00004123"/>
    </source>
</evidence>
<evidence type="ECO:0000256" key="7">
    <source>
        <dbReference type="ARBA" id="ARBA00023242"/>
    </source>
</evidence>
<feature type="region of interest" description="Disordered" evidence="8">
    <location>
        <begin position="1"/>
        <end position="130"/>
    </location>
</feature>
<dbReference type="PANTHER" id="PTHR12707">
    <property type="entry name" value="PINN"/>
    <property type="match status" value="1"/>
</dbReference>
<dbReference type="GO" id="GO:0006397">
    <property type="term" value="P:mRNA processing"/>
    <property type="evidence" value="ECO:0007669"/>
    <property type="project" value="UniProtKB-KW"/>
</dbReference>
<feature type="compositionally biased region" description="Acidic residues" evidence="8">
    <location>
        <begin position="306"/>
        <end position="322"/>
    </location>
</feature>
<name>A0A8K0TDA1_9PEZI</name>
<evidence type="ECO:0000256" key="3">
    <source>
        <dbReference type="ARBA" id="ARBA00022664"/>
    </source>
</evidence>
<keyword evidence="7" id="KW-0539">Nucleus</keyword>
<reference evidence="10" key="1">
    <citation type="journal article" date="2021" name="Nat. Commun.">
        <title>Genetic determinants of endophytism in the Arabidopsis root mycobiome.</title>
        <authorList>
            <person name="Mesny F."/>
            <person name="Miyauchi S."/>
            <person name="Thiergart T."/>
            <person name="Pickel B."/>
            <person name="Atanasova L."/>
            <person name="Karlsson M."/>
            <person name="Huettel B."/>
            <person name="Barry K.W."/>
            <person name="Haridas S."/>
            <person name="Chen C."/>
            <person name="Bauer D."/>
            <person name="Andreopoulos W."/>
            <person name="Pangilinan J."/>
            <person name="LaButti K."/>
            <person name="Riley R."/>
            <person name="Lipzen A."/>
            <person name="Clum A."/>
            <person name="Drula E."/>
            <person name="Henrissat B."/>
            <person name="Kohler A."/>
            <person name="Grigoriev I.V."/>
            <person name="Martin F.M."/>
            <person name="Hacquard S."/>
        </authorList>
    </citation>
    <scope>NUCLEOTIDE SEQUENCE</scope>
    <source>
        <strain evidence="10">MPI-CAGE-AT-0016</strain>
    </source>
</reference>
<dbReference type="EMBL" id="JAGPXD010000005">
    <property type="protein sequence ID" value="KAH7354279.1"/>
    <property type="molecule type" value="Genomic_DNA"/>
</dbReference>
<dbReference type="InterPro" id="IPR039853">
    <property type="entry name" value="Pinin"/>
</dbReference>